<gene>
    <name evidence="2" type="ORF">Pmani_012173</name>
</gene>
<organism evidence="2 3">
    <name type="scientific">Petrolisthes manimaculis</name>
    <dbReference type="NCBI Taxonomy" id="1843537"/>
    <lineage>
        <taxon>Eukaryota</taxon>
        <taxon>Metazoa</taxon>
        <taxon>Ecdysozoa</taxon>
        <taxon>Arthropoda</taxon>
        <taxon>Crustacea</taxon>
        <taxon>Multicrustacea</taxon>
        <taxon>Malacostraca</taxon>
        <taxon>Eumalacostraca</taxon>
        <taxon>Eucarida</taxon>
        <taxon>Decapoda</taxon>
        <taxon>Pleocyemata</taxon>
        <taxon>Anomura</taxon>
        <taxon>Galatheoidea</taxon>
        <taxon>Porcellanidae</taxon>
        <taxon>Petrolisthes</taxon>
    </lineage>
</organism>
<feature type="chain" id="PRO_5042224260" description="Secreted protein" evidence="1">
    <location>
        <begin position="18"/>
        <end position="76"/>
    </location>
</feature>
<sequence>MVVELWAAIYLVGAITSACVEQKVLNEMPNRGERQLQTQDGNWATRGPCSVIRANTGTSRGSHAPCWEEGRGGFAG</sequence>
<protein>
    <recommendedName>
        <fullName evidence="4">Secreted protein</fullName>
    </recommendedName>
</protein>
<dbReference type="EMBL" id="JAWZYT010000996">
    <property type="protein sequence ID" value="KAK4316679.1"/>
    <property type="molecule type" value="Genomic_DNA"/>
</dbReference>
<keyword evidence="1" id="KW-0732">Signal</keyword>
<proteinExistence type="predicted"/>
<dbReference type="Proteomes" id="UP001292094">
    <property type="component" value="Unassembled WGS sequence"/>
</dbReference>
<reference evidence="2" key="1">
    <citation type="submission" date="2023-11" db="EMBL/GenBank/DDBJ databases">
        <title>Genome assemblies of two species of porcelain crab, Petrolisthes cinctipes and Petrolisthes manimaculis (Anomura: Porcellanidae).</title>
        <authorList>
            <person name="Angst P."/>
        </authorList>
    </citation>
    <scope>NUCLEOTIDE SEQUENCE</scope>
    <source>
        <strain evidence="2">PB745_02</strain>
        <tissue evidence="2">Gill</tissue>
    </source>
</reference>
<dbReference type="AlphaFoldDB" id="A0AAE1PZP2"/>
<evidence type="ECO:0000313" key="2">
    <source>
        <dbReference type="EMBL" id="KAK4316679.1"/>
    </source>
</evidence>
<accession>A0AAE1PZP2</accession>
<feature type="signal peptide" evidence="1">
    <location>
        <begin position="1"/>
        <end position="17"/>
    </location>
</feature>
<name>A0AAE1PZP2_9EUCA</name>
<evidence type="ECO:0008006" key="4">
    <source>
        <dbReference type="Google" id="ProtNLM"/>
    </source>
</evidence>
<evidence type="ECO:0000313" key="3">
    <source>
        <dbReference type="Proteomes" id="UP001292094"/>
    </source>
</evidence>
<keyword evidence="3" id="KW-1185">Reference proteome</keyword>
<evidence type="ECO:0000256" key="1">
    <source>
        <dbReference type="SAM" id="SignalP"/>
    </source>
</evidence>
<comment type="caution">
    <text evidence="2">The sequence shown here is derived from an EMBL/GenBank/DDBJ whole genome shotgun (WGS) entry which is preliminary data.</text>
</comment>